<dbReference type="PANTHER" id="PTHR33204">
    <property type="entry name" value="TRANSCRIPTIONAL REGULATOR, MARR FAMILY"/>
    <property type="match status" value="1"/>
</dbReference>
<dbReference type="STRING" id="1419482.SAMN05444266_101780"/>
<evidence type="ECO:0000256" key="1">
    <source>
        <dbReference type="ARBA" id="ARBA00023015"/>
    </source>
</evidence>
<keyword evidence="2" id="KW-0238">DNA-binding</keyword>
<reference evidence="5 6" key="1">
    <citation type="submission" date="2016-11" db="EMBL/GenBank/DDBJ databases">
        <authorList>
            <person name="Jaros S."/>
            <person name="Januszkiewicz K."/>
            <person name="Wedrychowicz H."/>
        </authorList>
    </citation>
    <scope>NUCLEOTIDE SEQUENCE [LARGE SCALE GENOMIC DNA]</scope>
    <source>
        <strain evidence="5 6">DSM 27406</strain>
    </source>
</reference>
<dbReference type="AlphaFoldDB" id="A0A1M6WVM5"/>
<dbReference type="InterPro" id="IPR002577">
    <property type="entry name" value="HTH_HxlR"/>
</dbReference>
<dbReference type="RefSeq" id="WP_073078159.1">
    <property type="nucleotide sequence ID" value="NZ_FRBL01000001.1"/>
</dbReference>
<evidence type="ECO:0000313" key="5">
    <source>
        <dbReference type="EMBL" id="SHK97619.1"/>
    </source>
</evidence>
<dbReference type="OrthoDB" id="9797599at2"/>
<sequence>MASIKKNSTNNINRETIKSRCPEAYAMDLIGTRWKLSVFYNLKNGPMRFTVLRDRIGNVTDRMLTLHLREMEQDGLVIRTVYPEVPARVEYQLTESAMELQPVWELLRAWGSRHRNRQEGVEVAP</sequence>
<evidence type="ECO:0000313" key="6">
    <source>
        <dbReference type="Proteomes" id="UP000184420"/>
    </source>
</evidence>
<dbReference type="Proteomes" id="UP000184420">
    <property type="component" value="Unassembled WGS sequence"/>
</dbReference>
<protein>
    <submittedName>
        <fullName evidence="5">Transcriptional regulator, HxlR family</fullName>
    </submittedName>
</protein>
<dbReference type="PROSITE" id="PS51118">
    <property type="entry name" value="HTH_HXLR"/>
    <property type="match status" value="1"/>
</dbReference>
<dbReference type="Pfam" id="PF01638">
    <property type="entry name" value="HxlR"/>
    <property type="match status" value="1"/>
</dbReference>
<accession>A0A1M6WVM5</accession>
<evidence type="ECO:0000256" key="2">
    <source>
        <dbReference type="ARBA" id="ARBA00023125"/>
    </source>
</evidence>
<dbReference type="InterPro" id="IPR036390">
    <property type="entry name" value="WH_DNA-bd_sf"/>
</dbReference>
<proteinExistence type="predicted"/>
<evidence type="ECO:0000256" key="3">
    <source>
        <dbReference type="ARBA" id="ARBA00023163"/>
    </source>
</evidence>
<dbReference type="SUPFAM" id="SSF46785">
    <property type="entry name" value="Winged helix' DNA-binding domain"/>
    <property type="match status" value="1"/>
</dbReference>
<keyword evidence="6" id="KW-1185">Reference proteome</keyword>
<dbReference type="Gene3D" id="1.10.10.10">
    <property type="entry name" value="Winged helix-like DNA-binding domain superfamily/Winged helix DNA-binding domain"/>
    <property type="match status" value="1"/>
</dbReference>
<feature type="domain" description="HTH hxlR-type" evidence="4">
    <location>
        <begin position="21"/>
        <end position="119"/>
    </location>
</feature>
<dbReference type="InterPro" id="IPR036388">
    <property type="entry name" value="WH-like_DNA-bd_sf"/>
</dbReference>
<dbReference type="PANTHER" id="PTHR33204:SF29">
    <property type="entry name" value="TRANSCRIPTIONAL REGULATOR"/>
    <property type="match status" value="1"/>
</dbReference>
<name>A0A1M6WVM5_9BACT</name>
<dbReference type="EMBL" id="FRBL01000001">
    <property type="protein sequence ID" value="SHK97619.1"/>
    <property type="molecule type" value="Genomic_DNA"/>
</dbReference>
<evidence type="ECO:0000259" key="4">
    <source>
        <dbReference type="PROSITE" id="PS51118"/>
    </source>
</evidence>
<gene>
    <name evidence="5" type="ORF">SAMN05444266_101780</name>
</gene>
<dbReference type="GO" id="GO:0003677">
    <property type="term" value="F:DNA binding"/>
    <property type="evidence" value="ECO:0007669"/>
    <property type="project" value="UniProtKB-KW"/>
</dbReference>
<keyword evidence="1" id="KW-0805">Transcription regulation</keyword>
<organism evidence="5 6">
    <name type="scientific">Chitinophaga jiangningensis</name>
    <dbReference type="NCBI Taxonomy" id="1419482"/>
    <lineage>
        <taxon>Bacteria</taxon>
        <taxon>Pseudomonadati</taxon>
        <taxon>Bacteroidota</taxon>
        <taxon>Chitinophagia</taxon>
        <taxon>Chitinophagales</taxon>
        <taxon>Chitinophagaceae</taxon>
        <taxon>Chitinophaga</taxon>
    </lineage>
</organism>
<keyword evidence="3" id="KW-0804">Transcription</keyword>